<protein>
    <submittedName>
        <fullName evidence="2">Uncharacterized protein</fullName>
    </submittedName>
</protein>
<accession>A0AAD6YGX4</accession>
<dbReference type="AlphaFoldDB" id="A0AAD6YGX4"/>
<keyword evidence="3" id="KW-1185">Reference proteome</keyword>
<dbReference type="EMBL" id="JARJCW010000011">
    <property type="protein sequence ID" value="KAJ7219445.1"/>
    <property type="molecule type" value="Genomic_DNA"/>
</dbReference>
<keyword evidence="1" id="KW-0732">Signal</keyword>
<organism evidence="2 3">
    <name type="scientific">Mycena pura</name>
    <dbReference type="NCBI Taxonomy" id="153505"/>
    <lineage>
        <taxon>Eukaryota</taxon>
        <taxon>Fungi</taxon>
        <taxon>Dikarya</taxon>
        <taxon>Basidiomycota</taxon>
        <taxon>Agaricomycotina</taxon>
        <taxon>Agaricomycetes</taxon>
        <taxon>Agaricomycetidae</taxon>
        <taxon>Agaricales</taxon>
        <taxon>Marasmiineae</taxon>
        <taxon>Mycenaceae</taxon>
        <taxon>Mycena</taxon>
    </lineage>
</organism>
<proteinExistence type="predicted"/>
<gene>
    <name evidence="2" type="ORF">GGX14DRAFT_560531</name>
</gene>
<sequence length="285" mass="31077">MDRILALYITGALYFLPSVVGNGTNLGLSDGTLYDLIDANEGAGNVTVNSTGLSVSCGHLEDVANEFTFDHKNGFWSGNWTVNGRNKTLGISNTQRGIITTTGPDSGEIFQSTLFYSTIPIIDSNNIRGPVVNLNPPMNYSVSVVQIFQCIHTPIAQTAVVDAQSRQILTVEPDLDKSVSAWRPYAGPTKILTVEDIFDTFPILYGNAPLSDIPLNEVVPSDDNLISVADLYLVQRMNLLPVDDGDAGPANVTLHDLENTLAQLFASMIWTGEMRQQRKQLHKHV</sequence>
<reference evidence="2" key="1">
    <citation type="submission" date="2023-03" db="EMBL/GenBank/DDBJ databases">
        <title>Massive genome expansion in bonnet fungi (Mycena s.s.) driven by repeated elements and novel gene families across ecological guilds.</title>
        <authorList>
            <consortium name="Lawrence Berkeley National Laboratory"/>
            <person name="Harder C.B."/>
            <person name="Miyauchi S."/>
            <person name="Viragh M."/>
            <person name="Kuo A."/>
            <person name="Thoen E."/>
            <person name="Andreopoulos B."/>
            <person name="Lu D."/>
            <person name="Skrede I."/>
            <person name="Drula E."/>
            <person name="Henrissat B."/>
            <person name="Morin E."/>
            <person name="Kohler A."/>
            <person name="Barry K."/>
            <person name="LaButti K."/>
            <person name="Morin E."/>
            <person name="Salamov A."/>
            <person name="Lipzen A."/>
            <person name="Mereny Z."/>
            <person name="Hegedus B."/>
            <person name="Baldrian P."/>
            <person name="Stursova M."/>
            <person name="Weitz H."/>
            <person name="Taylor A."/>
            <person name="Grigoriev I.V."/>
            <person name="Nagy L.G."/>
            <person name="Martin F."/>
            <person name="Kauserud H."/>
        </authorList>
    </citation>
    <scope>NUCLEOTIDE SEQUENCE</scope>
    <source>
        <strain evidence="2">9144</strain>
    </source>
</reference>
<feature type="signal peptide" evidence="1">
    <location>
        <begin position="1"/>
        <end position="21"/>
    </location>
</feature>
<comment type="caution">
    <text evidence="2">The sequence shown here is derived from an EMBL/GenBank/DDBJ whole genome shotgun (WGS) entry which is preliminary data.</text>
</comment>
<name>A0AAD6YGX4_9AGAR</name>
<feature type="chain" id="PRO_5042244081" evidence="1">
    <location>
        <begin position="22"/>
        <end position="285"/>
    </location>
</feature>
<evidence type="ECO:0000313" key="3">
    <source>
        <dbReference type="Proteomes" id="UP001219525"/>
    </source>
</evidence>
<evidence type="ECO:0000256" key="1">
    <source>
        <dbReference type="SAM" id="SignalP"/>
    </source>
</evidence>
<evidence type="ECO:0000313" key="2">
    <source>
        <dbReference type="EMBL" id="KAJ7219445.1"/>
    </source>
</evidence>
<dbReference type="Proteomes" id="UP001219525">
    <property type="component" value="Unassembled WGS sequence"/>
</dbReference>